<dbReference type="GO" id="GO:0016020">
    <property type="term" value="C:membrane"/>
    <property type="evidence" value="ECO:0007669"/>
    <property type="project" value="UniProtKB-SubCell"/>
</dbReference>
<feature type="transmembrane region" description="Helical" evidence="8">
    <location>
        <begin position="398"/>
        <end position="416"/>
    </location>
</feature>
<evidence type="ECO:0000256" key="5">
    <source>
        <dbReference type="ARBA" id="ARBA00022989"/>
    </source>
</evidence>
<comment type="subcellular location">
    <subcellularLocation>
        <location evidence="1">Membrane</location>
        <topology evidence="1">Multi-pass membrane protein</topology>
    </subcellularLocation>
</comment>
<feature type="transmembrane region" description="Helical" evidence="8">
    <location>
        <begin position="695"/>
        <end position="714"/>
    </location>
</feature>
<organism evidence="10 11">
    <name type="scientific">Fusarium tricinctum</name>
    <dbReference type="NCBI Taxonomy" id="61284"/>
    <lineage>
        <taxon>Eukaryota</taxon>
        <taxon>Fungi</taxon>
        <taxon>Dikarya</taxon>
        <taxon>Ascomycota</taxon>
        <taxon>Pezizomycotina</taxon>
        <taxon>Sordariomycetes</taxon>
        <taxon>Hypocreomycetidae</taxon>
        <taxon>Hypocreales</taxon>
        <taxon>Nectriaceae</taxon>
        <taxon>Fusarium</taxon>
        <taxon>Fusarium tricinctum species complex</taxon>
    </lineage>
</organism>
<feature type="transmembrane region" description="Helical" evidence="8">
    <location>
        <begin position="828"/>
        <end position="848"/>
    </location>
</feature>
<dbReference type="Pfam" id="PF07779">
    <property type="entry name" value="Cas1_AcylT"/>
    <property type="match status" value="1"/>
</dbReference>
<dbReference type="OrthoDB" id="1932925at2759"/>
<feature type="transmembrane region" description="Helical" evidence="8">
    <location>
        <begin position="560"/>
        <end position="580"/>
    </location>
</feature>
<dbReference type="GO" id="GO:0016740">
    <property type="term" value="F:transferase activity"/>
    <property type="evidence" value="ECO:0007669"/>
    <property type="project" value="UniProtKB-KW"/>
</dbReference>
<feature type="transmembrane region" description="Helical" evidence="8">
    <location>
        <begin position="774"/>
        <end position="797"/>
    </location>
</feature>
<dbReference type="PANTHER" id="PTHR13533:SF1">
    <property type="entry name" value="N-ACETYLNEURAMINATE 9-O-ACETYLTRANSFERASE"/>
    <property type="match status" value="1"/>
</dbReference>
<comment type="similarity">
    <text evidence="2">Belongs to the PC-esterase family. CASD1 subfamily.</text>
</comment>
<evidence type="ECO:0000256" key="6">
    <source>
        <dbReference type="ARBA" id="ARBA00023136"/>
    </source>
</evidence>
<accession>A0A8K0RTD6</accession>
<evidence type="ECO:0000256" key="2">
    <source>
        <dbReference type="ARBA" id="ARBA00010666"/>
    </source>
</evidence>
<feature type="transmembrane region" description="Helical" evidence="8">
    <location>
        <begin position="735"/>
        <end position="754"/>
    </location>
</feature>
<reference evidence="10" key="1">
    <citation type="journal article" date="2021" name="Nat. Commun.">
        <title>Genetic determinants of endophytism in the Arabidopsis root mycobiome.</title>
        <authorList>
            <person name="Mesny F."/>
            <person name="Miyauchi S."/>
            <person name="Thiergart T."/>
            <person name="Pickel B."/>
            <person name="Atanasova L."/>
            <person name="Karlsson M."/>
            <person name="Huettel B."/>
            <person name="Barry K.W."/>
            <person name="Haridas S."/>
            <person name="Chen C."/>
            <person name="Bauer D."/>
            <person name="Andreopoulos W."/>
            <person name="Pangilinan J."/>
            <person name="LaButti K."/>
            <person name="Riley R."/>
            <person name="Lipzen A."/>
            <person name="Clum A."/>
            <person name="Drula E."/>
            <person name="Henrissat B."/>
            <person name="Kohler A."/>
            <person name="Grigoriev I.V."/>
            <person name="Martin F.M."/>
            <person name="Hacquard S."/>
        </authorList>
    </citation>
    <scope>NUCLEOTIDE SEQUENCE</scope>
    <source>
        <strain evidence="10">MPI-SDFR-AT-0068</strain>
    </source>
</reference>
<feature type="transmembrane region" description="Helical" evidence="8">
    <location>
        <begin position="664"/>
        <end position="683"/>
    </location>
</feature>
<keyword evidence="3 10" id="KW-0808">Transferase</keyword>
<evidence type="ECO:0000256" key="4">
    <source>
        <dbReference type="ARBA" id="ARBA00022692"/>
    </source>
</evidence>
<dbReference type="Proteomes" id="UP000813427">
    <property type="component" value="Unassembled WGS sequence"/>
</dbReference>
<evidence type="ECO:0000256" key="3">
    <source>
        <dbReference type="ARBA" id="ARBA00022679"/>
    </source>
</evidence>
<feature type="transmembrane region" description="Helical" evidence="8">
    <location>
        <begin position="367"/>
        <end position="386"/>
    </location>
</feature>
<feature type="transmembrane region" description="Helical" evidence="8">
    <location>
        <begin position="592"/>
        <end position="612"/>
    </location>
</feature>
<dbReference type="InterPro" id="IPR012419">
    <property type="entry name" value="Cas1_AcylTrans_dom"/>
</dbReference>
<keyword evidence="11" id="KW-1185">Reference proteome</keyword>
<keyword evidence="4 8" id="KW-0812">Transmembrane</keyword>
<evidence type="ECO:0000256" key="7">
    <source>
        <dbReference type="ARBA" id="ARBA00023180"/>
    </source>
</evidence>
<dbReference type="EMBL" id="JAGPXF010000006">
    <property type="protein sequence ID" value="KAH7238035.1"/>
    <property type="molecule type" value="Genomic_DNA"/>
</dbReference>
<evidence type="ECO:0000256" key="8">
    <source>
        <dbReference type="SAM" id="Phobius"/>
    </source>
</evidence>
<comment type="caution">
    <text evidence="10">The sequence shown here is derived from an EMBL/GenBank/DDBJ whole genome shotgun (WGS) entry which is preliminary data.</text>
</comment>
<evidence type="ECO:0000256" key="1">
    <source>
        <dbReference type="ARBA" id="ARBA00004141"/>
    </source>
</evidence>
<feature type="transmembrane region" description="Helical" evidence="8">
    <location>
        <begin position="431"/>
        <end position="448"/>
    </location>
</feature>
<feature type="transmembrane region" description="Helical" evidence="8">
    <location>
        <begin position="504"/>
        <end position="526"/>
    </location>
</feature>
<keyword evidence="6 8" id="KW-0472">Membrane</keyword>
<evidence type="ECO:0000313" key="11">
    <source>
        <dbReference type="Proteomes" id="UP000813427"/>
    </source>
</evidence>
<feature type="domain" description="Cas1p 10 TM acyl transferase" evidence="9">
    <location>
        <begin position="400"/>
        <end position="797"/>
    </location>
</feature>
<evidence type="ECO:0000259" key="9">
    <source>
        <dbReference type="Pfam" id="PF07779"/>
    </source>
</evidence>
<dbReference type="GO" id="GO:0005975">
    <property type="term" value="P:carbohydrate metabolic process"/>
    <property type="evidence" value="ECO:0007669"/>
    <property type="project" value="UniProtKB-ARBA"/>
</dbReference>
<keyword evidence="7" id="KW-0325">Glycoprotein</keyword>
<dbReference type="AlphaFoldDB" id="A0A8K0RTD6"/>
<proteinExistence type="inferred from homology"/>
<dbReference type="PANTHER" id="PTHR13533">
    <property type="entry name" value="N-ACETYLNEURAMINATE 9-O-ACETYLTRANSFERASE"/>
    <property type="match status" value="1"/>
</dbReference>
<sequence length="871" mass="99423">MSLPLSRIISVAFATLFLAAIAIKTFFPGNDPYRCRALKDTGRWIDPPRDEEGNRNPFQKWQPDGCMINHYASNDIRRCMEGRRITIVGDSTSRYVAHGFSRLIDDVRSDLDREHEKMPLYRGFNMTYHGQMIQRLPNVWLSPHGALGQEQFARNLEAFLGEKQSPPTIIDQEGPALLYIAAGVAFNNEHSLRSELKSNITNDTAIVSWEKRFNTYKDRLTNIASFVKEHTPNVDTFTAPMDPIDGLGNQIFYAPPTVPLYLGNISERMEDSHRREAEVFDMHDWLHEIEEDWRLPFVWSISKLTVGQKKAWIDPNATELHVRRQIADTRANILLNLRCNAKLDRIRSYPYSRTCCTDYGTKPISQLGFVFFGIIYLAACIVCEVLDICGSKPRQSLFNMKAGFLILALLMCYYADRTQMIAKGSKLRSPMEFIILCMPCIAVTLATIRRSPSPPSRDLTTTITTKAADQPFLSRYQTDEWKGWMQFFILIYHWTGTMENSVFFFIRVCVAAYLFQTGYGHTLYFLKRGDFSFNRVAAVLLRLNLLTCLLVYFMNTDYMFYYFAPLVSFWFLVVYTTMAVGAKYNSDPQMVLAKVCLSCLIVSTVFWATPFTKWAFRLLRLVFNIQWSDAEWQYRVRLDIFVVYVGMLAAVINNEMKKALLHSGLRKILAIAGVFVIGHYFRATAHLSQTEYKTWHPFMSFFPVLAFIALRNVCSRVRNYHSMAMAWLGRCSLELYILQFHLLLAGDSNGILIVDGLFGDGSLLGDRWRTLVVIVPIFLWVCSSVAESTGHVVGLIMKDSSDGDGYQKPGIVQSEKVRRSTYLTGPKVRVVGILGIMWLLNLATPGHILPVPQDGDHSISSFPSQPADIPY</sequence>
<name>A0A8K0RTD6_9HYPO</name>
<keyword evidence="5 8" id="KW-1133">Transmembrane helix</keyword>
<gene>
    <name evidence="10" type="ORF">BKA59DRAFT_235385</name>
</gene>
<feature type="transmembrane region" description="Helical" evidence="8">
    <location>
        <begin position="533"/>
        <end position="554"/>
    </location>
</feature>
<protein>
    <submittedName>
        <fullName evidence="10">10 TM acyl transferase domain found in Cas1p-domain-containing protein</fullName>
    </submittedName>
</protein>
<evidence type="ECO:0000313" key="10">
    <source>
        <dbReference type="EMBL" id="KAH7238035.1"/>
    </source>
</evidence>
<feature type="transmembrane region" description="Helical" evidence="8">
    <location>
        <begin position="632"/>
        <end position="652"/>
    </location>
</feature>
<dbReference type="GO" id="GO:0005794">
    <property type="term" value="C:Golgi apparatus"/>
    <property type="evidence" value="ECO:0007669"/>
    <property type="project" value="UniProtKB-ARBA"/>
</dbReference>